<evidence type="ECO:0000256" key="1">
    <source>
        <dbReference type="SAM" id="Coils"/>
    </source>
</evidence>
<dbReference type="Proteomes" id="UP000247594">
    <property type="component" value="Unassembled WGS sequence"/>
</dbReference>
<proteinExistence type="predicted"/>
<keyword evidence="5" id="KW-1185">Reference proteome</keyword>
<dbReference type="Proteomes" id="UP001347884">
    <property type="component" value="Unassembled WGS sequence"/>
</dbReference>
<comment type="caution">
    <text evidence="3">The sequence shown here is derived from an EMBL/GenBank/DDBJ whole genome shotgun (WGS) entry which is preliminary data.</text>
</comment>
<dbReference type="EMBL" id="JAMDKF010000008">
    <property type="protein sequence ID" value="MEE6041269.1"/>
    <property type="molecule type" value="Genomic_DNA"/>
</dbReference>
<evidence type="ECO:0000313" key="4">
    <source>
        <dbReference type="Proteomes" id="UP000247594"/>
    </source>
</evidence>
<organism evidence="3 4">
    <name type="scientific">Avibacterium paragallinarum</name>
    <name type="common">Haemophilus gallinarum</name>
    <dbReference type="NCBI Taxonomy" id="728"/>
    <lineage>
        <taxon>Bacteria</taxon>
        <taxon>Pseudomonadati</taxon>
        <taxon>Pseudomonadota</taxon>
        <taxon>Gammaproteobacteria</taxon>
        <taxon>Pasteurellales</taxon>
        <taxon>Pasteurellaceae</taxon>
        <taxon>Avibacterium</taxon>
    </lineage>
</organism>
<name>A0AAE5TJN5_AVIPA</name>
<evidence type="ECO:0000313" key="5">
    <source>
        <dbReference type="Proteomes" id="UP001347884"/>
    </source>
</evidence>
<gene>
    <name evidence="3" type="ORF">DM482_07865</name>
    <name evidence="2" type="ORF">M5S13_05135</name>
</gene>
<feature type="coiled-coil region" evidence="1">
    <location>
        <begin position="30"/>
        <end position="57"/>
    </location>
</feature>
<reference evidence="2" key="3">
    <citation type="submission" date="2022-05" db="EMBL/GenBank/DDBJ databases">
        <authorList>
            <person name="Chen Y."/>
            <person name="Zhu J."/>
            <person name="Zhu K."/>
        </authorList>
    </citation>
    <scope>NUCLEOTIDE SEQUENCE</scope>
    <source>
        <strain evidence="2">AV25</strain>
    </source>
</reference>
<dbReference type="RefSeq" id="WP_110478490.1">
    <property type="nucleotide sequence ID" value="NZ_CP081939.1"/>
</dbReference>
<keyword evidence="1" id="KW-0175">Coiled coil</keyword>
<accession>A0AAE5TJN5</accession>
<evidence type="ECO:0000313" key="2">
    <source>
        <dbReference type="EMBL" id="MEE6041269.1"/>
    </source>
</evidence>
<sequence length="125" mass="14287">MNFENLTLDGIYKKYNFNSFKSTEISDQFINTLIEQKMSFSIEAENIQQEVERVERLIEAKGFSCRVYTENRSLLCAGSLGSGSIKLLGLLSLTYIAIHNLITIDPDFEIGRNFMSGRVNITYKK</sequence>
<protein>
    <submittedName>
        <fullName evidence="3">Uncharacterized protein</fullName>
    </submittedName>
</protein>
<dbReference type="EMBL" id="QJPJ01000011">
    <property type="protein sequence ID" value="PXZ38733.1"/>
    <property type="molecule type" value="Genomic_DNA"/>
</dbReference>
<reference evidence="3 4" key="1">
    <citation type="submission" date="2018-06" db="EMBL/GenBank/DDBJ databases">
        <authorList>
            <person name="Teymurazov M."/>
            <person name="Kislichkina A."/>
            <person name="Abaymova A."/>
            <person name="Mukhina T."/>
            <person name="Mayskaya N."/>
            <person name="Svetoch E."/>
            <person name="Bogun A."/>
        </authorList>
    </citation>
    <scope>NUCLEOTIDE SEQUENCE [LARGE SCALE GENOMIC DNA]</scope>
    <source>
        <strain evidence="3 4">SCPM-O-B-8406</strain>
    </source>
</reference>
<evidence type="ECO:0000313" key="3">
    <source>
        <dbReference type="EMBL" id="PXZ38733.1"/>
    </source>
</evidence>
<reference evidence="2 5" key="2">
    <citation type="journal article" date="2022" name="Front. Microbiol.">
        <title>Commensal bacteria contribute to the growth of multidrug-resistant Avibacterium paragallinarum in chickens.</title>
        <authorList>
            <person name="Zhu J."/>
            <person name="Chen Y."/>
            <person name="Wu Y."/>
            <person name="Wang Y."/>
            <person name="Zhu K."/>
        </authorList>
    </citation>
    <scope>NUCLEOTIDE SEQUENCE [LARGE SCALE GENOMIC DNA]</scope>
    <source>
        <strain evidence="2 5">AV25</strain>
    </source>
</reference>
<dbReference type="AlphaFoldDB" id="A0AAE5TJN5"/>